<evidence type="ECO:0000313" key="1">
    <source>
        <dbReference type="EMBL" id="WTR70195.1"/>
    </source>
</evidence>
<protein>
    <submittedName>
        <fullName evidence="1">Uncharacterized protein</fullName>
    </submittedName>
</protein>
<organism evidence="1 2">
    <name type="scientific">Streptomyces zaomyceticus</name>
    <dbReference type="NCBI Taxonomy" id="68286"/>
    <lineage>
        <taxon>Bacteria</taxon>
        <taxon>Bacillati</taxon>
        <taxon>Actinomycetota</taxon>
        <taxon>Actinomycetes</taxon>
        <taxon>Kitasatosporales</taxon>
        <taxon>Streptomycetaceae</taxon>
        <taxon>Streptomyces</taxon>
    </lineage>
</organism>
<name>A0ABZ1LBG9_9ACTN</name>
<dbReference type="EMBL" id="CP108188">
    <property type="protein sequence ID" value="WTR70195.1"/>
    <property type="molecule type" value="Genomic_DNA"/>
</dbReference>
<sequence>MDISDEGQRLDRQWIDLGDNVCGTLRGCRDASAVAARFVGAGWSSRSSSWHGYELRTSWCQIEIDPADGEDVLLNGVVDPARLDDLGRLLSCFGLPYELELGDENDDLAREIRG</sequence>
<dbReference type="Proteomes" id="UP001622594">
    <property type="component" value="Chromosome"/>
</dbReference>
<keyword evidence="2" id="KW-1185">Reference proteome</keyword>
<evidence type="ECO:0000313" key="2">
    <source>
        <dbReference type="Proteomes" id="UP001622594"/>
    </source>
</evidence>
<proteinExistence type="predicted"/>
<gene>
    <name evidence="1" type="ORF">OG814_13405</name>
</gene>
<dbReference type="RefSeq" id="WP_327164208.1">
    <property type="nucleotide sequence ID" value="NZ_CP108062.1"/>
</dbReference>
<reference evidence="1 2" key="1">
    <citation type="submission" date="2022-10" db="EMBL/GenBank/DDBJ databases">
        <title>The complete genomes of actinobacterial strains from the NBC collection.</title>
        <authorList>
            <person name="Joergensen T.S."/>
            <person name="Alvarez Arevalo M."/>
            <person name="Sterndorff E.B."/>
            <person name="Faurdal D."/>
            <person name="Vuksanovic O."/>
            <person name="Mourched A.-S."/>
            <person name="Charusanti P."/>
            <person name="Shaw S."/>
            <person name="Blin K."/>
            <person name="Weber T."/>
        </authorList>
    </citation>
    <scope>NUCLEOTIDE SEQUENCE [LARGE SCALE GENOMIC DNA]</scope>
    <source>
        <strain evidence="1 2">NBC_00123</strain>
    </source>
</reference>
<accession>A0ABZ1LBG9</accession>